<dbReference type="EMBL" id="CP045227">
    <property type="protein sequence ID" value="QFS51870.1"/>
    <property type="molecule type" value="Genomic_DNA"/>
</dbReference>
<feature type="transmembrane region" description="Helical" evidence="6">
    <location>
        <begin position="195"/>
        <end position="212"/>
    </location>
</feature>
<keyword evidence="8" id="KW-1185">Reference proteome</keyword>
<dbReference type="GO" id="GO:0005886">
    <property type="term" value="C:plasma membrane"/>
    <property type="evidence" value="ECO:0007669"/>
    <property type="project" value="UniProtKB-SubCell"/>
</dbReference>
<gene>
    <name evidence="7" type="ORF">GXM_09364</name>
</gene>
<evidence type="ECO:0000313" key="7">
    <source>
        <dbReference type="EMBL" id="QFS51870.1"/>
    </source>
</evidence>
<protein>
    <recommendedName>
        <fullName evidence="6">Probable membrane transporter protein</fullName>
    </recommendedName>
</protein>
<dbReference type="PANTHER" id="PTHR43701">
    <property type="entry name" value="MEMBRANE TRANSPORTER PROTEIN MJ0441-RELATED"/>
    <property type="match status" value="1"/>
</dbReference>
<feature type="transmembrane region" description="Helical" evidence="6">
    <location>
        <begin position="247"/>
        <end position="266"/>
    </location>
</feature>
<evidence type="ECO:0000256" key="6">
    <source>
        <dbReference type="RuleBase" id="RU363041"/>
    </source>
</evidence>
<evidence type="ECO:0000256" key="1">
    <source>
        <dbReference type="ARBA" id="ARBA00004141"/>
    </source>
</evidence>
<keyword evidence="5 6" id="KW-0472">Membrane</keyword>
<sequence length="271" mass="28686">MMTQVSVSSIFNVLHFFPIGIVVGIISALLGIGGGLLYVPALSAIGASPIQSVATSLVAITFGAISGTIQNWQMNLLKIEAVLLLTFPAMLTTEIGVGIANALPSKWLLLSFAGLQITAIWLINLKTQLQQENKKAVKIDLSQSNVNSTPILKTQGIGLIAGVLSGLFGVGGGIVMVPLQVLLLKMPIKQAVQTSYGAIILISLWAVSHYVIADSTNVLIIPGLMLGLGSLVGANFGARLLPKLSDHLVRFLFTYLLIFLAGYMSFKAFIL</sequence>
<feature type="transmembrane region" description="Helical" evidence="6">
    <location>
        <begin position="81"/>
        <end position="101"/>
    </location>
</feature>
<keyword evidence="6" id="KW-1003">Cell membrane</keyword>
<keyword evidence="3 6" id="KW-0812">Transmembrane</keyword>
<accession>A0A5P8WGX9</accession>
<dbReference type="KEGG" id="nsh:GXM_09364"/>
<dbReference type="Pfam" id="PF01925">
    <property type="entry name" value="TauE"/>
    <property type="match status" value="1"/>
</dbReference>
<evidence type="ECO:0000256" key="5">
    <source>
        <dbReference type="ARBA" id="ARBA00023136"/>
    </source>
</evidence>
<name>A0A5P8WGX9_9NOSO</name>
<dbReference type="InterPro" id="IPR002781">
    <property type="entry name" value="TM_pro_TauE-like"/>
</dbReference>
<evidence type="ECO:0000256" key="4">
    <source>
        <dbReference type="ARBA" id="ARBA00022989"/>
    </source>
</evidence>
<dbReference type="RefSeq" id="WP_152592182.1">
    <property type="nucleotide sequence ID" value="NZ_CP045227.1"/>
</dbReference>
<feature type="transmembrane region" description="Helical" evidence="6">
    <location>
        <begin position="12"/>
        <end position="38"/>
    </location>
</feature>
<dbReference type="PANTHER" id="PTHR43701:SF2">
    <property type="entry name" value="MEMBRANE TRANSPORTER PROTEIN YJNA-RELATED"/>
    <property type="match status" value="1"/>
</dbReference>
<evidence type="ECO:0000313" key="8">
    <source>
        <dbReference type="Proteomes" id="UP000326678"/>
    </source>
</evidence>
<dbReference type="InterPro" id="IPR051598">
    <property type="entry name" value="TSUP/Inactive_protease-like"/>
</dbReference>
<comment type="similarity">
    <text evidence="2 6">Belongs to the 4-toluene sulfonate uptake permease (TSUP) (TC 2.A.102) family.</text>
</comment>
<keyword evidence="4 6" id="KW-1133">Transmembrane helix</keyword>
<dbReference type="AlphaFoldDB" id="A0A5P8WGX9"/>
<feature type="transmembrane region" description="Helical" evidence="6">
    <location>
        <begin position="157"/>
        <end position="183"/>
    </location>
</feature>
<comment type="subcellular location">
    <subcellularLocation>
        <location evidence="6">Cell membrane</location>
        <topology evidence="6">Multi-pass membrane protein</topology>
    </subcellularLocation>
    <subcellularLocation>
        <location evidence="1">Membrane</location>
        <topology evidence="1">Multi-pass membrane protein</topology>
    </subcellularLocation>
</comment>
<organism evidence="7 8">
    <name type="scientific">Nostoc sphaeroides CCNUC1</name>
    <dbReference type="NCBI Taxonomy" id="2653204"/>
    <lineage>
        <taxon>Bacteria</taxon>
        <taxon>Bacillati</taxon>
        <taxon>Cyanobacteriota</taxon>
        <taxon>Cyanophyceae</taxon>
        <taxon>Nostocales</taxon>
        <taxon>Nostocaceae</taxon>
        <taxon>Nostoc</taxon>
    </lineage>
</organism>
<feature type="transmembrane region" description="Helical" evidence="6">
    <location>
        <begin position="219"/>
        <end position="241"/>
    </location>
</feature>
<evidence type="ECO:0000256" key="2">
    <source>
        <dbReference type="ARBA" id="ARBA00009142"/>
    </source>
</evidence>
<reference evidence="7 8" key="1">
    <citation type="submission" date="2019-10" db="EMBL/GenBank/DDBJ databases">
        <title>Genomic and transcriptomic insights into the perfect genentic adaptation of a filamentous nitrogen-fixing cyanobacterium to rice fields.</title>
        <authorList>
            <person name="Chen Z."/>
        </authorList>
    </citation>
    <scope>NUCLEOTIDE SEQUENCE [LARGE SCALE GENOMIC DNA]</scope>
    <source>
        <strain evidence="7">CCNUC1</strain>
    </source>
</reference>
<evidence type="ECO:0000256" key="3">
    <source>
        <dbReference type="ARBA" id="ARBA00022692"/>
    </source>
</evidence>
<proteinExistence type="inferred from homology"/>
<feature type="transmembrane region" description="Helical" evidence="6">
    <location>
        <begin position="107"/>
        <end position="125"/>
    </location>
</feature>
<dbReference type="Proteomes" id="UP000326678">
    <property type="component" value="Chromosome Gxm2"/>
</dbReference>
<feature type="transmembrane region" description="Helical" evidence="6">
    <location>
        <begin position="50"/>
        <end position="69"/>
    </location>
</feature>